<evidence type="ECO:0000256" key="5">
    <source>
        <dbReference type="ARBA" id="ARBA00023027"/>
    </source>
</evidence>
<dbReference type="Pfam" id="PF02056">
    <property type="entry name" value="Glyco_hydro_4"/>
    <property type="match status" value="1"/>
</dbReference>
<evidence type="ECO:0000256" key="8">
    <source>
        <dbReference type="ARBA" id="ARBA00023295"/>
    </source>
</evidence>
<proteinExistence type="inferred from homology"/>
<name>A0ABD6YY60_ENTCA</name>
<dbReference type="PROSITE" id="PS01324">
    <property type="entry name" value="GLYCOSYL_HYDROL_F4"/>
    <property type="match status" value="1"/>
</dbReference>
<dbReference type="PANTHER" id="PTHR32092">
    <property type="entry name" value="6-PHOSPHO-BETA-GLUCOSIDASE-RELATED"/>
    <property type="match status" value="1"/>
</dbReference>
<dbReference type="NCBIfam" id="NF011657">
    <property type="entry name" value="PRK15076.1"/>
    <property type="match status" value="1"/>
</dbReference>
<dbReference type="GO" id="GO:0046872">
    <property type="term" value="F:metal ion binding"/>
    <property type="evidence" value="ECO:0007669"/>
    <property type="project" value="UniProtKB-KW"/>
</dbReference>
<dbReference type="InterPro" id="IPR022616">
    <property type="entry name" value="Glyco_hydro_4_C"/>
</dbReference>
<feature type="site" description="Increases basicity of active site Tyr" evidence="11">
    <location>
        <position position="111"/>
    </location>
</feature>
<evidence type="ECO:0000313" key="14">
    <source>
        <dbReference type="EMBL" id="QGN29062.1"/>
    </source>
</evidence>
<comment type="similarity">
    <text evidence="2 12">Belongs to the glycosyl hydrolase 4 family.</text>
</comment>
<evidence type="ECO:0000256" key="6">
    <source>
        <dbReference type="ARBA" id="ARBA00023211"/>
    </source>
</evidence>
<evidence type="ECO:0000256" key="7">
    <source>
        <dbReference type="ARBA" id="ARBA00023277"/>
    </source>
</evidence>
<accession>A0ABD6YY60</accession>
<evidence type="ECO:0000256" key="2">
    <source>
        <dbReference type="ARBA" id="ARBA00010141"/>
    </source>
</evidence>
<protein>
    <submittedName>
        <fullName evidence="14">Alpha-galactosidase</fullName>
        <ecNumber evidence="14">3.2.1.22</ecNumber>
    </submittedName>
</protein>
<reference evidence="14 15" key="1">
    <citation type="submission" date="2019-11" db="EMBL/GenBank/DDBJ databases">
        <title>Detection and genome characteristic of a blood enterococcus casselifavus isolate from Zhengzhou,china.</title>
        <authorList>
            <person name="Wen P."/>
        </authorList>
    </citation>
    <scope>NUCLEOTIDE SEQUENCE [LARGE SCALE GENOMIC DNA]</scope>
    <source>
        <strain evidence="14 15">EC291</strain>
    </source>
</reference>
<dbReference type="PANTHER" id="PTHR32092:SF6">
    <property type="entry name" value="ALPHA-GALACTOSIDASE"/>
    <property type="match status" value="1"/>
</dbReference>
<dbReference type="SUPFAM" id="SSF51735">
    <property type="entry name" value="NAD(P)-binding Rossmann-fold domains"/>
    <property type="match status" value="1"/>
</dbReference>
<feature type="domain" description="Glycosyl hydrolase family 4 C-terminal" evidence="13">
    <location>
        <begin position="199"/>
        <end position="407"/>
    </location>
</feature>
<dbReference type="Pfam" id="PF11975">
    <property type="entry name" value="Glyco_hydro_4C"/>
    <property type="match status" value="1"/>
</dbReference>
<dbReference type="CDD" id="cd05297">
    <property type="entry name" value="GH4_alpha_glucosidase_galactosidase"/>
    <property type="match status" value="1"/>
</dbReference>
<evidence type="ECO:0000256" key="11">
    <source>
        <dbReference type="PIRSR" id="PIRSR601088-4"/>
    </source>
</evidence>
<comment type="cofactor">
    <cofactor evidence="12">
        <name>NAD(+)</name>
        <dbReference type="ChEBI" id="CHEBI:57540"/>
    </cofactor>
    <text evidence="12">Binds 1 NAD(+) per subunit.</text>
</comment>
<dbReference type="InterPro" id="IPR001088">
    <property type="entry name" value="Glyco_hydro_4"/>
</dbReference>
<dbReference type="InterPro" id="IPR015955">
    <property type="entry name" value="Lactate_DH/Glyco_Ohase_4_C"/>
</dbReference>
<evidence type="ECO:0000259" key="13">
    <source>
        <dbReference type="Pfam" id="PF11975"/>
    </source>
</evidence>
<dbReference type="InterPro" id="IPR019802">
    <property type="entry name" value="GlycHydrolase_4_CS"/>
</dbReference>
<evidence type="ECO:0000256" key="3">
    <source>
        <dbReference type="ARBA" id="ARBA00022723"/>
    </source>
</evidence>
<dbReference type="Gene3D" id="3.90.1820.10">
    <property type="entry name" value="AglA-like glucosidase"/>
    <property type="match status" value="1"/>
</dbReference>
<sequence length="436" mass="49444">MTKITFIGAGSTIFAKNVLGDAMLTPSLADSHIVLYDIDEKRLRESEAMLKTINKNANQNRAEIQVYHDRKEALRDADFVVNAIQVGGYKPSTVIDFEIPKKYGLRQTIGDTMGIGGIFRTLRTLPVMLEFAREMEEVCPNAWLLNYTNPMAMLTMGVLKATSIKTVGLCHSVQVCVPELFEYLGIKEQYDLADFQWKIAGINHMAFLLEITKDGEDFYPTIRQLAEEKENPHRDSVRFELMKRFGYYITESSEHNAEYHPYFIKSKYPELIDDLGIPLDEYLTRCENQIRDWETMREDIVDNGDLTHKRSREYASYIMDAIKTGNPTVIAGNVLNKGLITNLPEDVCVEVPCLVDKNGIQPTYVGALPTQLAALNRTNINVQELTVEAALTLEKDKIYQAAYLDPHLSSELSLADITQLVDDLIEAHGDYLPDYH</sequence>
<keyword evidence="7" id="KW-0119">Carbohydrate metabolism</keyword>
<evidence type="ECO:0000256" key="12">
    <source>
        <dbReference type="RuleBase" id="RU361152"/>
    </source>
</evidence>
<dbReference type="AlphaFoldDB" id="A0ABD6YY60"/>
<dbReference type="EC" id="3.2.1.22" evidence="14"/>
<keyword evidence="4 12" id="KW-0378">Hydrolase</keyword>
<evidence type="ECO:0000313" key="15">
    <source>
        <dbReference type="Proteomes" id="UP000422837"/>
    </source>
</evidence>
<keyword evidence="10" id="KW-0170">Cobalt</keyword>
<dbReference type="InterPro" id="IPR036291">
    <property type="entry name" value="NAD(P)-bd_dom_sf"/>
</dbReference>
<organism evidence="14 15">
    <name type="scientific">Enterococcus casseliflavus</name>
    <name type="common">Enterococcus flavescens</name>
    <dbReference type="NCBI Taxonomy" id="37734"/>
    <lineage>
        <taxon>Bacteria</taxon>
        <taxon>Bacillati</taxon>
        <taxon>Bacillota</taxon>
        <taxon>Bacilli</taxon>
        <taxon>Lactobacillales</taxon>
        <taxon>Enterococcaceae</taxon>
        <taxon>Enterococcus</taxon>
    </lineage>
</organism>
<dbReference type="InterPro" id="IPR053715">
    <property type="entry name" value="GH4_Enzyme_sf"/>
</dbReference>
<gene>
    <name evidence="14" type="primary">melA</name>
    <name evidence="14" type="ORF">GFU50_05940</name>
</gene>
<dbReference type="SUPFAM" id="SSF56327">
    <property type="entry name" value="LDH C-terminal domain-like"/>
    <property type="match status" value="1"/>
</dbReference>
<dbReference type="RefSeq" id="WP_010747907.1">
    <property type="nucleotide sequence ID" value="NZ_CABGIF010000004.1"/>
</dbReference>
<evidence type="ECO:0000256" key="4">
    <source>
        <dbReference type="ARBA" id="ARBA00022801"/>
    </source>
</evidence>
<dbReference type="PRINTS" id="PR00732">
    <property type="entry name" value="GLHYDRLASE4"/>
</dbReference>
<evidence type="ECO:0000256" key="1">
    <source>
        <dbReference type="ARBA" id="ARBA00001936"/>
    </source>
</evidence>
<keyword evidence="8 12" id="KW-0326">Glycosidase</keyword>
<dbReference type="Proteomes" id="UP000422837">
    <property type="component" value="Chromosome"/>
</dbReference>
<evidence type="ECO:0000256" key="9">
    <source>
        <dbReference type="PIRSR" id="PIRSR601088-2"/>
    </source>
</evidence>
<evidence type="ECO:0000256" key="10">
    <source>
        <dbReference type="PIRSR" id="PIRSR601088-3"/>
    </source>
</evidence>
<keyword evidence="5 12" id="KW-0520">NAD</keyword>
<keyword evidence="6 10" id="KW-0464">Manganese</keyword>
<keyword evidence="10" id="KW-0408">Iron</keyword>
<feature type="binding site" evidence="9">
    <location>
        <position position="149"/>
    </location>
    <ligand>
        <name>substrate</name>
    </ligand>
</feature>
<keyword evidence="3 10" id="KW-0479">Metal-binding</keyword>
<feature type="binding site" evidence="10">
    <location>
        <position position="170"/>
    </location>
    <ligand>
        <name>Mn(2+)</name>
        <dbReference type="ChEBI" id="CHEBI:29035"/>
    </ligand>
</feature>
<dbReference type="EMBL" id="CP046123">
    <property type="protein sequence ID" value="QGN29062.1"/>
    <property type="molecule type" value="Genomic_DNA"/>
</dbReference>
<comment type="cofactor">
    <cofactor evidence="1">
        <name>Mn(2+)</name>
        <dbReference type="ChEBI" id="CHEBI:29035"/>
    </cofactor>
</comment>
<keyword evidence="10" id="KW-0533">Nickel</keyword>
<dbReference type="GO" id="GO:0004557">
    <property type="term" value="F:alpha-galactosidase activity"/>
    <property type="evidence" value="ECO:0007669"/>
    <property type="project" value="UniProtKB-EC"/>
</dbReference>
<feature type="binding site" evidence="10">
    <location>
        <position position="204"/>
    </location>
    <ligand>
        <name>Mn(2+)</name>
        <dbReference type="ChEBI" id="CHEBI:29035"/>
    </ligand>
</feature>